<proteinExistence type="predicted"/>
<dbReference type="EMBL" id="JBBPBM010000018">
    <property type="protein sequence ID" value="KAK8555273.1"/>
    <property type="molecule type" value="Genomic_DNA"/>
</dbReference>
<protein>
    <submittedName>
        <fullName evidence="1">Uncharacterized protein</fullName>
    </submittedName>
</protein>
<dbReference type="Proteomes" id="UP001472677">
    <property type="component" value="Unassembled WGS sequence"/>
</dbReference>
<reference evidence="1 2" key="1">
    <citation type="journal article" date="2024" name="G3 (Bethesda)">
        <title>Genome assembly of Hibiscus sabdariffa L. provides insights into metabolisms of medicinal natural products.</title>
        <authorList>
            <person name="Kim T."/>
        </authorList>
    </citation>
    <scope>NUCLEOTIDE SEQUENCE [LARGE SCALE GENOMIC DNA]</scope>
    <source>
        <strain evidence="1">TK-2024</strain>
        <tissue evidence="1">Old leaves</tissue>
    </source>
</reference>
<keyword evidence="2" id="KW-1185">Reference proteome</keyword>
<sequence length="71" mass="7822">MPPRIDVGADVVGWARNANGRFTIRMAYVYRMGIAPATAGDPCLIIAVPSNGKPSKLKELHNNYLIHRSRC</sequence>
<gene>
    <name evidence="1" type="ORF">V6N12_009421</name>
</gene>
<organism evidence="1 2">
    <name type="scientific">Hibiscus sabdariffa</name>
    <name type="common">roselle</name>
    <dbReference type="NCBI Taxonomy" id="183260"/>
    <lineage>
        <taxon>Eukaryota</taxon>
        <taxon>Viridiplantae</taxon>
        <taxon>Streptophyta</taxon>
        <taxon>Embryophyta</taxon>
        <taxon>Tracheophyta</taxon>
        <taxon>Spermatophyta</taxon>
        <taxon>Magnoliopsida</taxon>
        <taxon>eudicotyledons</taxon>
        <taxon>Gunneridae</taxon>
        <taxon>Pentapetalae</taxon>
        <taxon>rosids</taxon>
        <taxon>malvids</taxon>
        <taxon>Malvales</taxon>
        <taxon>Malvaceae</taxon>
        <taxon>Malvoideae</taxon>
        <taxon>Hibiscus</taxon>
    </lineage>
</organism>
<evidence type="ECO:0000313" key="1">
    <source>
        <dbReference type="EMBL" id="KAK8555273.1"/>
    </source>
</evidence>
<name>A0ABR2E9I3_9ROSI</name>
<comment type="caution">
    <text evidence="1">The sequence shown here is derived from an EMBL/GenBank/DDBJ whole genome shotgun (WGS) entry which is preliminary data.</text>
</comment>
<evidence type="ECO:0000313" key="2">
    <source>
        <dbReference type="Proteomes" id="UP001472677"/>
    </source>
</evidence>
<accession>A0ABR2E9I3</accession>